<feature type="domain" description="SSRP1 dimerization" evidence="1">
    <location>
        <begin position="58"/>
        <end position="108"/>
    </location>
</feature>
<dbReference type="PANTHER" id="PTHR45849:SF1">
    <property type="entry name" value="FACT COMPLEX SUBUNIT SSRP1"/>
    <property type="match status" value="1"/>
</dbReference>
<dbReference type="OrthoDB" id="498543at2759"/>
<dbReference type="GO" id="GO:0031491">
    <property type="term" value="F:nucleosome binding"/>
    <property type="evidence" value="ECO:0007669"/>
    <property type="project" value="TreeGrafter"/>
</dbReference>
<feature type="domain" description="FACT complex subunit SSRP1/POB3 N-terminal PH" evidence="2">
    <location>
        <begin position="4"/>
        <end position="48"/>
    </location>
</feature>
<protein>
    <submittedName>
        <fullName evidence="3">Uncharacterized protein</fullName>
    </submittedName>
</protein>
<dbReference type="GeneID" id="17353843"/>
<dbReference type="OMA" id="ASGHNWG"/>
<evidence type="ECO:0000313" key="4">
    <source>
        <dbReference type="Proteomes" id="UP000008141"/>
    </source>
</evidence>
<reference evidence="3 4" key="1">
    <citation type="journal article" date="2010" name="Plant Cell">
        <title>The Chlorella variabilis NC64A genome reveals adaptation to photosymbiosis, coevolution with viruses, and cryptic sex.</title>
        <authorList>
            <person name="Blanc G."/>
            <person name="Duncan G."/>
            <person name="Agarkova I."/>
            <person name="Borodovsky M."/>
            <person name="Gurnon J."/>
            <person name="Kuo A."/>
            <person name="Lindquist E."/>
            <person name="Lucas S."/>
            <person name="Pangilinan J."/>
            <person name="Polle J."/>
            <person name="Salamov A."/>
            <person name="Terry A."/>
            <person name="Yamada T."/>
            <person name="Dunigan D.D."/>
            <person name="Grigoriev I.V."/>
            <person name="Claverie J.M."/>
            <person name="Van Etten J.L."/>
        </authorList>
    </citation>
    <scope>NUCLEOTIDE SEQUENCE [LARGE SCALE GENOMIC DNA]</scope>
    <source>
        <strain evidence="3 4">NC64A</strain>
    </source>
</reference>
<gene>
    <name evidence="3" type="ORF">CHLNCDRAFT_135578</name>
</gene>
<dbReference type="Pfam" id="PF17292">
    <property type="entry name" value="POB3_N"/>
    <property type="match status" value="1"/>
</dbReference>
<dbReference type="Proteomes" id="UP000008141">
    <property type="component" value="Unassembled WGS sequence"/>
</dbReference>
<sequence length="146" mass="15827">MPYIKVLSWSKASKGSMLSVKRGEGPPISFMGFRDKDVEALRTITNRQIKDEPLAASGHNWGRLAVDGGSMVFRVGGRPAFSVPLPEVSQAQQVRDEVMLEFPMDDTLVPRLQARGASTMRATRACLLLLAALALATEAGVRAQDS</sequence>
<evidence type="ECO:0000259" key="2">
    <source>
        <dbReference type="Pfam" id="PF17292"/>
    </source>
</evidence>
<name>E1ZIH9_CHLVA</name>
<keyword evidence="4" id="KW-1185">Reference proteome</keyword>
<dbReference type="PANTHER" id="PTHR45849">
    <property type="entry name" value="FACT COMPLEX SUBUNIT SSRP1"/>
    <property type="match status" value="1"/>
</dbReference>
<dbReference type="EMBL" id="GL433848">
    <property type="protein sequence ID" value="EFN54162.1"/>
    <property type="molecule type" value="Genomic_DNA"/>
</dbReference>
<dbReference type="STRING" id="554065.E1ZIH9"/>
<dbReference type="GO" id="GO:0042393">
    <property type="term" value="F:histone binding"/>
    <property type="evidence" value="ECO:0007669"/>
    <property type="project" value="TreeGrafter"/>
</dbReference>
<dbReference type="Gene3D" id="2.30.29.220">
    <property type="entry name" value="Structure-specific recognition protein (SSRP1)"/>
    <property type="match status" value="1"/>
</dbReference>
<accession>E1ZIH9</accession>
<dbReference type="KEGG" id="cvr:CHLNCDRAFT_135578"/>
<dbReference type="InterPro" id="IPR050454">
    <property type="entry name" value="RTT106/SSRP1_HistChap/FACT"/>
</dbReference>
<dbReference type="InParanoid" id="E1ZIH9"/>
<dbReference type="Pfam" id="PF03531">
    <property type="entry name" value="SSrecog"/>
    <property type="match status" value="1"/>
</dbReference>
<dbReference type="InterPro" id="IPR038167">
    <property type="entry name" value="SSRP1_sf"/>
</dbReference>
<dbReference type="InterPro" id="IPR035417">
    <property type="entry name" value="SSRP1/POB3_N"/>
</dbReference>
<organism evidence="4">
    <name type="scientific">Chlorella variabilis</name>
    <name type="common">Green alga</name>
    <dbReference type="NCBI Taxonomy" id="554065"/>
    <lineage>
        <taxon>Eukaryota</taxon>
        <taxon>Viridiplantae</taxon>
        <taxon>Chlorophyta</taxon>
        <taxon>core chlorophytes</taxon>
        <taxon>Trebouxiophyceae</taxon>
        <taxon>Chlorellales</taxon>
        <taxon>Chlorellaceae</taxon>
        <taxon>Chlorella clade</taxon>
        <taxon>Chlorella</taxon>
    </lineage>
</organism>
<dbReference type="AlphaFoldDB" id="E1ZIH9"/>
<evidence type="ECO:0000259" key="1">
    <source>
        <dbReference type="Pfam" id="PF03531"/>
    </source>
</evidence>
<dbReference type="eggNOG" id="KOG0526">
    <property type="taxonomic scope" value="Eukaryota"/>
</dbReference>
<dbReference type="RefSeq" id="XP_005846264.1">
    <property type="nucleotide sequence ID" value="XM_005846202.1"/>
</dbReference>
<dbReference type="GO" id="GO:0035101">
    <property type="term" value="C:FACT complex"/>
    <property type="evidence" value="ECO:0007669"/>
    <property type="project" value="TreeGrafter"/>
</dbReference>
<dbReference type="InterPro" id="IPR024954">
    <property type="entry name" value="SSRP1_DD"/>
</dbReference>
<proteinExistence type="predicted"/>
<evidence type="ECO:0000313" key="3">
    <source>
        <dbReference type="EMBL" id="EFN54162.1"/>
    </source>
</evidence>